<evidence type="ECO:0000259" key="3">
    <source>
        <dbReference type="PROSITE" id="PS50975"/>
    </source>
</evidence>
<dbReference type="PANTHER" id="PTHR21621:SF2">
    <property type="entry name" value="COENZYME GAMMA-F420-2:ALPHA-L-GLUTAMATE LIGASE"/>
    <property type="match status" value="1"/>
</dbReference>
<dbReference type="HOGENOM" id="CLU_057102_0_0_2"/>
<dbReference type="RefSeq" id="WP_012065864.1">
    <property type="nucleotide sequence ID" value="NC_009634.1"/>
</dbReference>
<sequence>MKALVIGVNTRPVVNSLKKLNFEVYSVSHYNPVDLDADYKKYLVNDNIHGRFTEKYSEKEIIKLSKEYVDIVDYIFICSGVFENSASKTPKWDVLGNSPKRIKSISNKYRTIKKLENLGFNVPITYLVNNKYTFEKCLSELKSVVMKPVSGSGGIGVTTLHLESEYNLNINYPVVIQEYIPSEAYSASFISSNFLCFNKQLISNNVYVGSISPHIPKVKNGTIEDFSSLIESLGLVGMNGIDFMVREDIPYIIEVNPRILGTFETIELSSKESLSKAILENKAVVPKEPYFKKVVFSNCSNNYFIEKNEFIHDVPKKGSFIEKGEPLATIIGKNMEKLRELECRITTKHSLHL</sequence>
<comment type="cofactor">
    <cofactor evidence="1">
        <name>Mn(2+)</name>
        <dbReference type="ChEBI" id="CHEBI:29035"/>
    </cofactor>
</comment>
<dbReference type="PIRSF" id="PIRSF016817">
    <property type="entry name" value="UCP016817_carboligase"/>
    <property type="match status" value="1"/>
</dbReference>
<dbReference type="STRING" id="406327.Mevan_1032"/>
<dbReference type="GeneID" id="5325494"/>
<organism evidence="4 5">
    <name type="scientific">Methanococcus vannielii (strain ATCC 35089 / DSM 1224 / JCM 13029 / OCM 148 / SB)</name>
    <dbReference type="NCBI Taxonomy" id="406327"/>
    <lineage>
        <taxon>Archaea</taxon>
        <taxon>Methanobacteriati</taxon>
        <taxon>Methanobacteriota</taxon>
        <taxon>Methanomada group</taxon>
        <taxon>Methanococci</taxon>
        <taxon>Methanococcales</taxon>
        <taxon>Methanococcaceae</taxon>
        <taxon>Methanococcus</taxon>
    </lineage>
</organism>
<dbReference type="GO" id="GO:0046872">
    <property type="term" value="F:metal ion binding"/>
    <property type="evidence" value="ECO:0007669"/>
    <property type="project" value="InterPro"/>
</dbReference>
<keyword evidence="2" id="KW-0547">Nucleotide-binding</keyword>
<protein>
    <recommendedName>
        <fullName evidence="3">ATP-grasp domain-containing protein</fullName>
    </recommendedName>
</protein>
<dbReference type="KEGG" id="mvn:Mevan_1032"/>
<proteinExistence type="predicted"/>
<dbReference type="InterPro" id="IPR003806">
    <property type="entry name" value="ATP-grasp_PylC-type"/>
</dbReference>
<evidence type="ECO:0000256" key="1">
    <source>
        <dbReference type="ARBA" id="ARBA00001936"/>
    </source>
</evidence>
<reference evidence="4" key="1">
    <citation type="submission" date="2007-06" db="EMBL/GenBank/DDBJ databases">
        <title>Complete sequence of Methanococcus vannielii SB.</title>
        <authorList>
            <consortium name="US DOE Joint Genome Institute"/>
            <person name="Copeland A."/>
            <person name="Lucas S."/>
            <person name="Lapidus A."/>
            <person name="Barry K."/>
            <person name="Glavina del Rio T."/>
            <person name="Dalin E."/>
            <person name="Tice H."/>
            <person name="Pitluck S."/>
            <person name="Chain P."/>
            <person name="Malfatti S."/>
            <person name="Shin M."/>
            <person name="Vergez L."/>
            <person name="Schmutz J."/>
            <person name="Larimer F."/>
            <person name="Land M."/>
            <person name="Hauser L."/>
            <person name="Kyrpides N."/>
            <person name="Anderson I."/>
            <person name="Sieprawska-Lupa M."/>
            <person name="Whitman W.B."/>
            <person name="Richardson P."/>
        </authorList>
    </citation>
    <scope>NUCLEOTIDE SEQUENCE [LARGE SCALE GENOMIC DNA]</scope>
    <source>
        <strain evidence="4">SB</strain>
    </source>
</reference>
<evidence type="ECO:0000313" key="5">
    <source>
        <dbReference type="Proteomes" id="UP000001107"/>
    </source>
</evidence>
<dbReference type="PROSITE" id="PS50975">
    <property type="entry name" value="ATP_GRASP"/>
    <property type="match status" value="1"/>
</dbReference>
<dbReference type="EMBL" id="CP000742">
    <property type="protein sequence ID" value="ABR54935.1"/>
    <property type="molecule type" value="Genomic_DNA"/>
</dbReference>
<dbReference type="Gene3D" id="3.30.470.20">
    <property type="entry name" value="ATP-grasp fold, B domain"/>
    <property type="match status" value="1"/>
</dbReference>
<dbReference type="InterPro" id="IPR016677">
    <property type="entry name" value="UCP016817_carboligase"/>
</dbReference>
<dbReference type="SUPFAM" id="SSF56059">
    <property type="entry name" value="Glutathione synthetase ATP-binding domain-like"/>
    <property type="match status" value="1"/>
</dbReference>
<dbReference type="InterPro" id="IPR011761">
    <property type="entry name" value="ATP-grasp"/>
</dbReference>
<dbReference type="eggNOG" id="arCOG01595">
    <property type="taxonomic scope" value="Archaea"/>
</dbReference>
<dbReference type="InterPro" id="IPR005479">
    <property type="entry name" value="CPAse_ATP-bd"/>
</dbReference>
<keyword evidence="2" id="KW-0067">ATP-binding</keyword>
<dbReference type="Gene3D" id="2.30.36.100">
    <property type="match status" value="1"/>
</dbReference>
<dbReference type="GO" id="GO:0005737">
    <property type="term" value="C:cytoplasm"/>
    <property type="evidence" value="ECO:0007669"/>
    <property type="project" value="TreeGrafter"/>
</dbReference>
<dbReference type="GO" id="GO:0043774">
    <property type="term" value="F:coenzyme F420-2 alpha-glutamyl ligase activity"/>
    <property type="evidence" value="ECO:0007669"/>
    <property type="project" value="TreeGrafter"/>
</dbReference>
<dbReference type="Pfam" id="PF02655">
    <property type="entry name" value="ATP-grasp_3"/>
    <property type="match status" value="1"/>
</dbReference>
<keyword evidence="5" id="KW-1185">Reference proteome</keyword>
<dbReference type="GO" id="GO:0005524">
    <property type="term" value="F:ATP binding"/>
    <property type="evidence" value="ECO:0007669"/>
    <property type="project" value="UniProtKB-UniRule"/>
</dbReference>
<dbReference type="PANTHER" id="PTHR21621">
    <property type="entry name" value="RIBOSOMAL PROTEIN S6 MODIFICATION PROTEIN"/>
    <property type="match status" value="1"/>
</dbReference>
<accession>A6UR13</accession>
<dbReference type="AlphaFoldDB" id="A6UR13"/>
<gene>
    <name evidence="4" type="ordered locus">Mevan_1032</name>
</gene>
<feature type="domain" description="ATP-grasp" evidence="3">
    <location>
        <begin position="112"/>
        <end position="283"/>
    </location>
</feature>
<name>A6UR13_METVS</name>
<dbReference type="PROSITE" id="PS00867">
    <property type="entry name" value="CPSASE_2"/>
    <property type="match status" value="1"/>
</dbReference>
<dbReference type="OrthoDB" id="11959at2157"/>
<dbReference type="Proteomes" id="UP000001107">
    <property type="component" value="Chromosome"/>
</dbReference>
<evidence type="ECO:0000313" key="4">
    <source>
        <dbReference type="EMBL" id="ABR54935.1"/>
    </source>
</evidence>
<evidence type="ECO:0000256" key="2">
    <source>
        <dbReference type="PROSITE-ProRule" id="PRU00409"/>
    </source>
</evidence>